<dbReference type="InterPro" id="IPR036345">
    <property type="entry name" value="ExoRNase_PH_dom2_sf"/>
</dbReference>
<gene>
    <name evidence="2" type="ORF">SERLADRAFT_372661</name>
</gene>
<evidence type="ECO:0000313" key="2">
    <source>
        <dbReference type="EMBL" id="EGO22031.1"/>
    </source>
</evidence>
<dbReference type="HOGENOM" id="CLU_1611784_0_0_1"/>
<dbReference type="Proteomes" id="UP000008064">
    <property type="component" value="Unassembled WGS sequence"/>
</dbReference>
<dbReference type="GeneID" id="18810445"/>
<proteinExistence type="predicted"/>
<feature type="compositionally biased region" description="Basic and acidic residues" evidence="1">
    <location>
        <begin position="125"/>
        <end position="134"/>
    </location>
</feature>
<feature type="region of interest" description="Disordered" evidence="1">
    <location>
        <begin position="119"/>
        <end position="165"/>
    </location>
</feature>
<dbReference type="AlphaFoldDB" id="F8P5Z4"/>
<dbReference type="OrthoDB" id="27298at2759"/>
<feature type="compositionally biased region" description="Acidic residues" evidence="1">
    <location>
        <begin position="148"/>
        <end position="165"/>
    </location>
</feature>
<dbReference type="RefSeq" id="XP_007321817.1">
    <property type="nucleotide sequence ID" value="XM_007321755.1"/>
</dbReference>
<dbReference type="EMBL" id="GL945438">
    <property type="protein sequence ID" value="EGO22031.1"/>
    <property type="molecule type" value="Genomic_DNA"/>
</dbReference>
<accession>F8P5Z4</accession>
<sequence>MRGIVCAVAVGRLRSTSTSSPSKKSQKQAQKGDNALILDPCEDELSSLDGSGCFAFLFATGLSASSEDHSLDTPGCDLVWNNWQSLTTFDEPELMRATELAKAGAKEVWRRIKESVQRMGMPSSKELDEWKDSKFQTASAEKQVHNMDEDESESDDDEDDVKMEI</sequence>
<organism>
    <name type="scientific">Serpula lacrymans var. lacrymans (strain S7.9)</name>
    <name type="common">Dry rot fungus</name>
    <dbReference type="NCBI Taxonomy" id="578457"/>
    <lineage>
        <taxon>Eukaryota</taxon>
        <taxon>Fungi</taxon>
        <taxon>Dikarya</taxon>
        <taxon>Basidiomycota</taxon>
        <taxon>Agaricomycotina</taxon>
        <taxon>Agaricomycetes</taxon>
        <taxon>Agaricomycetidae</taxon>
        <taxon>Boletales</taxon>
        <taxon>Coniophorineae</taxon>
        <taxon>Serpulaceae</taxon>
        <taxon>Serpula</taxon>
    </lineage>
</organism>
<reference evidence="2" key="1">
    <citation type="submission" date="2011-04" db="EMBL/GenBank/DDBJ databases">
        <title>Evolution of plant cell wall degrading machinery underlies the functional diversity of forest fungi.</title>
        <authorList>
            <consortium name="US DOE Joint Genome Institute (JGI-PGF)"/>
            <person name="Eastwood D.C."/>
            <person name="Floudas D."/>
            <person name="Binder M."/>
            <person name="Majcherczyk A."/>
            <person name="Schneider P."/>
            <person name="Aerts A."/>
            <person name="Asiegbu F.O."/>
            <person name="Baker S.E."/>
            <person name="Barry K."/>
            <person name="Bendiksby M."/>
            <person name="Blumentritt M."/>
            <person name="Coutinho P.M."/>
            <person name="Cullen D."/>
            <person name="Cullen D."/>
            <person name="Gathman A."/>
            <person name="Goodell B."/>
            <person name="Henrissat B."/>
            <person name="Ihrmark K."/>
            <person name="Kauserud H."/>
            <person name="Kohler A."/>
            <person name="LaButti K."/>
            <person name="Lapidus A."/>
            <person name="Lavin J.L."/>
            <person name="Lee Y.-H."/>
            <person name="Lindquist E."/>
            <person name="Lilly W."/>
            <person name="Lucas S."/>
            <person name="Morin E."/>
            <person name="Murat C."/>
            <person name="Oguiza J.A."/>
            <person name="Park J."/>
            <person name="Pisabarro A.G."/>
            <person name="Riley R."/>
            <person name="Rosling A."/>
            <person name="Salamov A."/>
            <person name="Schmidt O."/>
            <person name="Schmutz J."/>
            <person name="Skrede I."/>
            <person name="Stenlid J."/>
            <person name="Wiebenga A."/>
            <person name="Xie X."/>
            <person name="Kues U."/>
            <person name="Hibbett D.S."/>
            <person name="Hoffmeister D."/>
            <person name="Hogberg N."/>
            <person name="Martin F."/>
            <person name="Grigoriev I.V."/>
            <person name="Watkinson S.C."/>
        </authorList>
    </citation>
    <scope>NUCLEOTIDE SEQUENCE</scope>
    <source>
        <strain evidence="2">S7.9</strain>
    </source>
</reference>
<dbReference type="KEGG" id="sla:SERLADRAFT_372661"/>
<dbReference type="Gene3D" id="3.30.230.70">
    <property type="entry name" value="GHMP Kinase, N-terminal domain"/>
    <property type="match status" value="1"/>
</dbReference>
<protein>
    <submittedName>
        <fullName evidence="2">Uncharacterized protein</fullName>
    </submittedName>
</protein>
<dbReference type="InterPro" id="IPR027408">
    <property type="entry name" value="PNPase/RNase_PH_dom_sf"/>
</dbReference>
<name>F8P5Z4_SERL9</name>
<dbReference type="SUPFAM" id="SSF55666">
    <property type="entry name" value="Ribonuclease PH domain 2-like"/>
    <property type="match status" value="1"/>
</dbReference>
<evidence type="ECO:0000256" key="1">
    <source>
        <dbReference type="SAM" id="MobiDB-lite"/>
    </source>
</evidence>